<dbReference type="Pfam" id="PF07686">
    <property type="entry name" value="V-set"/>
    <property type="match status" value="2"/>
</dbReference>
<dbReference type="InterPro" id="IPR013106">
    <property type="entry name" value="Ig_V-set"/>
</dbReference>
<dbReference type="InterPro" id="IPR007110">
    <property type="entry name" value="Ig-like_dom"/>
</dbReference>
<evidence type="ECO:0000313" key="9">
    <source>
        <dbReference type="EMBL" id="KAG9274110.1"/>
    </source>
</evidence>
<evidence type="ECO:0000256" key="2">
    <source>
        <dbReference type="ARBA" id="ARBA00022475"/>
    </source>
</evidence>
<evidence type="ECO:0000256" key="3">
    <source>
        <dbReference type="ARBA" id="ARBA00022729"/>
    </source>
</evidence>
<dbReference type="SUPFAM" id="SSF48726">
    <property type="entry name" value="Immunoglobulin"/>
    <property type="match status" value="2"/>
</dbReference>
<keyword evidence="3" id="KW-0732">Signal</keyword>
<gene>
    <name evidence="9" type="ORF">AMEX_G10964</name>
</gene>
<keyword evidence="4" id="KW-0391">Immunity</keyword>
<evidence type="ECO:0000256" key="4">
    <source>
        <dbReference type="ARBA" id="ARBA00022859"/>
    </source>
</evidence>
<dbReference type="GO" id="GO:0005886">
    <property type="term" value="C:plasma membrane"/>
    <property type="evidence" value="ECO:0007669"/>
    <property type="project" value="UniProtKB-SubCell"/>
</dbReference>
<proteinExistence type="predicted"/>
<evidence type="ECO:0000313" key="10">
    <source>
        <dbReference type="Proteomes" id="UP000752171"/>
    </source>
</evidence>
<evidence type="ECO:0000256" key="1">
    <source>
        <dbReference type="ARBA" id="ARBA00004236"/>
    </source>
</evidence>
<feature type="domain" description="Ig-like" evidence="8">
    <location>
        <begin position="124"/>
        <end position="218"/>
    </location>
</feature>
<dbReference type="Gene3D" id="2.60.40.10">
    <property type="entry name" value="Immunoglobulins"/>
    <property type="match status" value="2"/>
</dbReference>
<dbReference type="GO" id="GO:0002376">
    <property type="term" value="P:immune system process"/>
    <property type="evidence" value="ECO:0007669"/>
    <property type="project" value="UniProtKB-KW"/>
</dbReference>
<evidence type="ECO:0000256" key="6">
    <source>
        <dbReference type="ARBA" id="ARBA00023157"/>
    </source>
</evidence>
<dbReference type="PROSITE" id="PS50835">
    <property type="entry name" value="IG_LIKE"/>
    <property type="match status" value="1"/>
</dbReference>
<dbReference type="InterPro" id="IPR052051">
    <property type="entry name" value="TCR_complex_component"/>
</dbReference>
<name>A0A8T2LRN0_ASTMX</name>
<dbReference type="GO" id="GO:0009617">
    <property type="term" value="P:response to bacterium"/>
    <property type="evidence" value="ECO:0007669"/>
    <property type="project" value="TreeGrafter"/>
</dbReference>
<keyword evidence="5" id="KW-0472">Membrane</keyword>
<evidence type="ECO:0000256" key="5">
    <source>
        <dbReference type="ARBA" id="ARBA00023136"/>
    </source>
</evidence>
<protein>
    <recommendedName>
        <fullName evidence="8">Ig-like domain-containing protein</fullName>
    </recommendedName>
</protein>
<evidence type="ECO:0000259" key="8">
    <source>
        <dbReference type="PROSITE" id="PS50835"/>
    </source>
</evidence>
<dbReference type="Proteomes" id="UP000752171">
    <property type="component" value="Unassembled WGS sequence"/>
</dbReference>
<accession>A0A8T2LRN0</accession>
<dbReference type="PANTHER" id="PTHR19433">
    <property type="entry name" value="T-CELL RECEPTOR ALPHA CHAIN V REGION-RELATED"/>
    <property type="match status" value="1"/>
</dbReference>
<reference evidence="9 10" key="1">
    <citation type="submission" date="2021-07" db="EMBL/GenBank/DDBJ databases">
        <authorList>
            <person name="Imarazene B."/>
            <person name="Zahm M."/>
            <person name="Klopp C."/>
            <person name="Cabau C."/>
            <person name="Beille S."/>
            <person name="Jouanno E."/>
            <person name="Castinel A."/>
            <person name="Lluch J."/>
            <person name="Gil L."/>
            <person name="Kuchtly C."/>
            <person name="Lopez Roques C."/>
            <person name="Donnadieu C."/>
            <person name="Parrinello H."/>
            <person name="Journot L."/>
            <person name="Du K."/>
            <person name="Schartl M."/>
            <person name="Retaux S."/>
            <person name="Guiguen Y."/>
        </authorList>
    </citation>
    <scope>NUCLEOTIDE SEQUENCE [LARGE SCALE GENOMIC DNA]</scope>
    <source>
        <strain evidence="9">Pach_M1</strain>
        <tissue evidence="9">Testis</tissue>
    </source>
</reference>
<organism evidence="9 10">
    <name type="scientific">Astyanax mexicanus</name>
    <name type="common">Blind cave fish</name>
    <name type="synonym">Astyanax fasciatus mexicanus</name>
    <dbReference type="NCBI Taxonomy" id="7994"/>
    <lineage>
        <taxon>Eukaryota</taxon>
        <taxon>Metazoa</taxon>
        <taxon>Chordata</taxon>
        <taxon>Craniata</taxon>
        <taxon>Vertebrata</taxon>
        <taxon>Euteleostomi</taxon>
        <taxon>Actinopterygii</taxon>
        <taxon>Neopterygii</taxon>
        <taxon>Teleostei</taxon>
        <taxon>Ostariophysi</taxon>
        <taxon>Characiformes</taxon>
        <taxon>Characoidei</taxon>
        <taxon>Acestrorhamphidae</taxon>
        <taxon>Acestrorhamphinae</taxon>
        <taxon>Astyanax</taxon>
    </lineage>
</organism>
<keyword evidence="2" id="KW-1003">Cell membrane</keyword>
<dbReference type="PANTHER" id="PTHR19433:SF133">
    <property type="entry name" value="IMMUNE-TYPE RECEPTOR 5 PRECURSOR-RELATED"/>
    <property type="match status" value="1"/>
</dbReference>
<evidence type="ECO:0000256" key="7">
    <source>
        <dbReference type="ARBA" id="ARBA00023180"/>
    </source>
</evidence>
<dbReference type="EMBL" id="JAICCE010000008">
    <property type="protein sequence ID" value="KAG9274110.1"/>
    <property type="molecule type" value="Genomic_DNA"/>
</dbReference>
<dbReference type="InterPro" id="IPR013783">
    <property type="entry name" value="Ig-like_fold"/>
</dbReference>
<keyword evidence="6" id="KW-1015">Disulfide bond</keyword>
<dbReference type="SMART" id="SM00409">
    <property type="entry name" value="IG"/>
    <property type="match status" value="2"/>
</dbReference>
<dbReference type="InterPro" id="IPR003599">
    <property type="entry name" value="Ig_sub"/>
</dbReference>
<dbReference type="AlphaFoldDB" id="A0A8T2LRN0"/>
<keyword evidence="7" id="KW-0325">Glycoprotein</keyword>
<sequence length="267" mass="29810">VIMFTKILHIVISVKTDITGLQVQTVKTGNNVTMKCDQIIDNNKDNIDLNVAWYKQSLGNVPKLIVRLMVSKKSMRFSTDFAASPFKFDGDTFDLSINETVEEDAAVYYFFCIIFKYYYNFKAEKTDGYPPTKVRIKSGDSATLQCSVQSLSCAGDHSVYWFRHGSGESDPGIIFTHGNRSDQCKKSSETVSPTQSCIYKLPKNNLSLSDAGTYYCAVAACGHIFFGNGTKLNVVGKIKYYYFLMNTCNTAEHLMQNTATAHVSVIV</sequence>
<feature type="non-terminal residue" evidence="9">
    <location>
        <position position="267"/>
    </location>
</feature>
<dbReference type="InterPro" id="IPR036179">
    <property type="entry name" value="Ig-like_dom_sf"/>
</dbReference>
<comment type="subcellular location">
    <subcellularLocation>
        <location evidence="1">Cell membrane</location>
    </subcellularLocation>
</comment>
<dbReference type="CDD" id="cd00099">
    <property type="entry name" value="IgV"/>
    <property type="match status" value="1"/>
</dbReference>
<comment type="caution">
    <text evidence="9">The sequence shown here is derived from an EMBL/GenBank/DDBJ whole genome shotgun (WGS) entry which is preliminary data.</text>
</comment>